<dbReference type="PROSITE" id="PS50943">
    <property type="entry name" value="HTH_CROC1"/>
    <property type="match status" value="1"/>
</dbReference>
<dbReference type="Gene3D" id="1.10.10.2910">
    <property type="match status" value="1"/>
</dbReference>
<dbReference type="Gene3D" id="1.10.260.40">
    <property type="entry name" value="lambda repressor-like DNA-binding domains"/>
    <property type="match status" value="1"/>
</dbReference>
<dbReference type="Pfam" id="PF06114">
    <property type="entry name" value="Peptidase_M78"/>
    <property type="match status" value="1"/>
</dbReference>
<dbReference type="AlphaFoldDB" id="A0A285S232"/>
<organism evidence="3 4">
    <name type="scientific">Stappia indica</name>
    <dbReference type="NCBI Taxonomy" id="538381"/>
    <lineage>
        <taxon>Bacteria</taxon>
        <taxon>Pseudomonadati</taxon>
        <taxon>Pseudomonadota</taxon>
        <taxon>Alphaproteobacteria</taxon>
        <taxon>Hyphomicrobiales</taxon>
        <taxon>Stappiaceae</taxon>
        <taxon>Stappia</taxon>
    </lineage>
</organism>
<evidence type="ECO:0000256" key="1">
    <source>
        <dbReference type="ARBA" id="ARBA00007227"/>
    </source>
</evidence>
<dbReference type="InterPro" id="IPR001387">
    <property type="entry name" value="Cro/C1-type_HTH"/>
</dbReference>
<gene>
    <name evidence="3" type="ORF">SAMN05421512_103307</name>
</gene>
<dbReference type="CDD" id="cd00093">
    <property type="entry name" value="HTH_XRE"/>
    <property type="match status" value="1"/>
</dbReference>
<dbReference type="SMART" id="SM00530">
    <property type="entry name" value="HTH_XRE"/>
    <property type="match status" value="1"/>
</dbReference>
<dbReference type="InterPro" id="IPR010982">
    <property type="entry name" value="Lambda_DNA-bd_dom_sf"/>
</dbReference>
<proteinExistence type="inferred from homology"/>
<dbReference type="PANTHER" id="PTHR43236:SF2">
    <property type="entry name" value="BLL0069 PROTEIN"/>
    <property type="match status" value="1"/>
</dbReference>
<dbReference type="GO" id="GO:0003677">
    <property type="term" value="F:DNA binding"/>
    <property type="evidence" value="ECO:0007669"/>
    <property type="project" value="InterPro"/>
</dbReference>
<name>A0A285S232_9HYPH</name>
<keyword evidence="4" id="KW-1185">Reference proteome</keyword>
<dbReference type="InterPro" id="IPR052345">
    <property type="entry name" value="Rad_response_metalloprotease"/>
</dbReference>
<evidence type="ECO:0000313" key="3">
    <source>
        <dbReference type="EMBL" id="SOC00574.1"/>
    </source>
</evidence>
<feature type="domain" description="HTH cro/C1-type" evidence="2">
    <location>
        <begin position="85"/>
        <end position="139"/>
    </location>
</feature>
<dbReference type="Proteomes" id="UP000219331">
    <property type="component" value="Unassembled WGS sequence"/>
</dbReference>
<evidence type="ECO:0000313" key="4">
    <source>
        <dbReference type="Proteomes" id="UP000219331"/>
    </source>
</evidence>
<accession>A0A285S232</accession>
<dbReference type="OrthoDB" id="9794834at2"/>
<reference evidence="3 4" key="1">
    <citation type="submission" date="2017-08" db="EMBL/GenBank/DDBJ databases">
        <authorList>
            <person name="de Groot N.N."/>
        </authorList>
    </citation>
    <scope>NUCLEOTIDE SEQUENCE [LARGE SCALE GENOMIC DNA]</scope>
    <source>
        <strain evidence="3 4">USBA 352</strain>
    </source>
</reference>
<dbReference type="PANTHER" id="PTHR43236">
    <property type="entry name" value="ANTITOXIN HIGA1"/>
    <property type="match status" value="1"/>
</dbReference>
<dbReference type="EMBL" id="OBML01000003">
    <property type="protein sequence ID" value="SOC00574.1"/>
    <property type="molecule type" value="Genomic_DNA"/>
</dbReference>
<protein>
    <recommendedName>
        <fullName evidence="2">HTH cro/C1-type domain-containing protein</fullName>
    </recommendedName>
</protein>
<comment type="similarity">
    <text evidence="1">Belongs to the short-chain fatty acyl-CoA assimilation regulator (ScfR) family.</text>
</comment>
<dbReference type="InterPro" id="IPR010359">
    <property type="entry name" value="IrrE_HExxH"/>
</dbReference>
<evidence type="ECO:0000259" key="2">
    <source>
        <dbReference type="PROSITE" id="PS50943"/>
    </source>
</evidence>
<sequence>MSVIQMNDIFGEGASGATAEEFAATSTNVYVRSQVQIALSKPEAKGRKLSAVEALRSYGIETLRAVASEGYAPLVTSRDEPASTLKRRRVELGLDIRDVAKASGLDAEAIKNIETSGRPSKIRDIERLSVSLALDERIVGFSKVVGDQELGIRLRELRSNRDDTRFDPSSVLKLAQAGWVIARHNEIGRMLKIDVHPMVSQGSLQTYDYRYKTAERGYELAERVREVLGLTAEEPIASVRNLIEDKLGIPLVQDKLTSRFAGATIANGVNRGIVVNEEGLNEKASVRRMTLAHEIGHLVGDPDEKLNRLRVDTYDTLVNNVASVTDPVERRANGFAVAFLAPPLGVKAIARTYDDPVRVVEEIVNTFGISKTAASNHLVNITGMEVPKRRLHSIQETTDWTPSENLTLDYFPIHETSLRKRGRFASLVVKAQQGGHISEDTAASWLDTDIDSYVSHRETILALQG</sequence>